<dbReference type="CDD" id="cd00293">
    <property type="entry name" value="USP-like"/>
    <property type="match status" value="2"/>
</dbReference>
<dbReference type="Proteomes" id="UP000265926">
    <property type="component" value="Unassembled WGS sequence"/>
</dbReference>
<dbReference type="PANTHER" id="PTHR46268">
    <property type="entry name" value="STRESS RESPONSE PROTEIN NHAX"/>
    <property type="match status" value="1"/>
</dbReference>
<name>A0A399SXV6_9BACT</name>
<gene>
    <name evidence="3" type="ORF">D1614_09890</name>
</gene>
<dbReference type="Gene3D" id="3.40.50.620">
    <property type="entry name" value="HUPs"/>
    <property type="match status" value="2"/>
</dbReference>
<evidence type="ECO:0000259" key="2">
    <source>
        <dbReference type="Pfam" id="PF00582"/>
    </source>
</evidence>
<dbReference type="RefSeq" id="WP_119437746.1">
    <property type="nucleotide sequence ID" value="NZ_QWGR01000004.1"/>
</dbReference>
<comment type="caution">
    <text evidence="3">The sequence shown here is derived from an EMBL/GenBank/DDBJ whole genome shotgun (WGS) entry which is preliminary data.</text>
</comment>
<evidence type="ECO:0000256" key="1">
    <source>
        <dbReference type="ARBA" id="ARBA00008791"/>
    </source>
</evidence>
<dbReference type="PANTHER" id="PTHR46268:SF6">
    <property type="entry name" value="UNIVERSAL STRESS PROTEIN UP12"/>
    <property type="match status" value="1"/>
</dbReference>
<protein>
    <submittedName>
        <fullName evidence="3">Universal stress protein</fullName>
    </submittedName>
</protein>
<dbReference type="InterPro" id="IPR006015">
    <property type="entry name" value="Universal_stress_UspA"/>
</dbReference>
<dbReference type="EMBL" id="QWGR01000004">
    <property type="protein sequence ID" value="RIJ48826.1"/>
    <property type="molecule type" value="Genomic_DNA"/>
</dbReference>
<dbReference type="Pfam" id="PF00582">
    <property type="entry name" value="Usp"/>
    <property type="match status" value="2"/>
</dbReference>
<comment type="similarity">
    <text evidence="1">Belongs to the universal stress protein A family.</text>
</comment>
<dbReference type="OrthoDB" id="9788959at2"/>
<sequence>MEEKLVTLVVLPYSKAHIFKMMLEEKGVNCELEDIYLIQGETSATVRIKILEKDIPRAVYELEEFLGTKVSITKQEESSSLKQILVPVDFSEASKKAARLAVDIATHLKADLVFMHSFINPIIHSVPYSDIYAFDSSTLFKIEHAEKTANEDFQTFIQELSKEVGDEVWKSVETYYIIKSGYPEEDILAYARKNRPLLIVVGSGGDNYPHGIVGSVTADIMYNANVPVLVIPKNAPEKKVTAFNNVLYATNFDEKDFVAIDKLLDLLQPFEIQLTCVHVGQPRQNGWDLARLEGMREVLQKKYEKRNFNCQLLEGNDVLNSIEEYIKNSEVDLLSLTSHKRNMISRLFNPSIAREMVFHSNTPLLIFHA</sequence>
<accession>A0A399SXV6</accession>
<feature type="domain" description="UspA" evidence="2">
    <location>
        <begin position="243"/>
        <end position="367"/>
    </location>
</feature>
<evidence type="ECO:0000313" key="3">
    <source>
        <dbReference type="EMBL" id="RIJ48826.1"/>
    </source>
</evidence>
<evidence type="ECO:0000313" key="4">
    <source>
        <dbReference type="Proteomes" id="UP000265926"/>
    </source>
</evidence>
<proteinExistence type="inferred from homology"/>
<dbReference type="SUPFAM" id="SSF52402">
    <property type="entry name" value="Adenine nucleotide alpha hydrolases-like"/>
    <property type="match status" value="2"/>
</dbReference>
<keyword evidence="4" id="KW-1185">Reference proteome</keyword>
<dbReference type="AlphaFoldDB" id="A0A399SXV6"/>
<organism evidence="3 4">
    <name type="scientific">Maribellus luteus</name>
    <dbReference type="NCBI Taxonomy" id="2305463"/>
    <lineage>
        <taxon>Bacteria</taxon>
        <taxon>Pseudomonadati</taxon>
        <taxon>Bacteroidota</taxon>
        <taxon>Bacteroidia</taxon>
        <taxon>Marinilabiliales</taxon>
        <taxon>Prolixibacteraceae</taxon>
        <taxon>Maribellus</taxon>
    </lineage>
</organism>
<dbReference type="InterPro" id="IPR014729">
    <property type="entry name" value="Rossmann-like_a/b/a_fold"/>
</dbReference>
<feature type="domain" description="UspA" evidence="2">
    <location>
        <begin position="82"/>
        <end position="232"/>
    </location>
</feature>
<dbReference type="InterPro" id="IPR006016">
    <property type="entry name" value="UspA"/>
</dbReference>
<reference evidence="3 4" key="1">
    <citation type="submission" date="2018-08" db="EMBL/GenBank/DDBJ databases">
        <title>Pallidiluteibacterium maritimus gen. nov., sp. nov., isolated from coastal sediment.</title>
        <authorList>
            <person name="Zhou L.Y."/>
        </authorList>
    </citation>
    <scope>NUCLEOTIDE SEQUENCE [LARGE SCALE GENOMIC DNA]</scope>
    <source>
        <strain evidence="3 4">XSD2</strain>
    </source>
</reference>
<dbReference type="PRINTS" id="PR01438">
    <property type="entry name" value="UNVRSLSTRESS"/>
</dbReference>